<organism evidence="2 3">
    <name type="scientific">Duganella guangzhouensis</name>
    <dbReference type="NCBI Taxonomy" id="2666084"/>
    <lineage>
        <taxon>Bacteria</taxon>
        <taxon>Pseudomonadati</taxon>
        <taxon>Pseudomonadota</taxon>
        <taxon>Betaproteobacteria</taxon>
        <taxon>Burkholderiales</taxon>
        <taxon>Oxalobacteraceae</taxon>
        <taxon>Telluria group</taxon>
        <taxon>Duganella</taxon>
    </lineage>
</organism>
<feature type="signal peptide" evidence="1">
    <location>
        <begin position="1"/>
        <end position="19"/>
    </location>
</feature>
<sequence length="217" mass="24159">MRQLIPALLLACLCLHAGAAERELADYATLLKLTRLDRVYEFPPEQRNHLVIRANMKPRNAAIKPETVRLTVDGVRLPVSADGDFELNAEPQWLKTNPVIYTSLTADEKSALSFSARPLVPEGLSFSYASLMVSVRQMNTMMRASAGAMRFFVPTFNGVELQFAGAPAVELRTRDGVRQLRPDAQSRIRIKLDETLMQSEALIVMAARPLSADFLTE</sequence>
<reference evidence="2 3" key="1">
    <citation type="submission" date="2019-11" db="EMBL/GenBank/DDBJ databases">
        <title>Novel species isolated from a subtropical stream in China.</title>
        <authorList>
            <person name="Lu H."/>
        </authorList>
    </citation>
    <scope>NUCLEOTIDE SEQUENCE [LARGE SCALE GENOMIC DNA]</scope>
    <source>
        <strain evidence="2 3">FT80W</strain>
    </source>
</reference>
<evidence type="ECO:0000313" key="2">
    <source>
        <dbReference type="EMBL" id="MRW91730.1"/>
    </source>
</evidence>
<name>A0A6I2L235_9BURK</name>
<accession>A0A6I2L235</accession>
<proteinExistence type="predicted"/>
<dbReference type="Proteomes" id="UP000433309">
    <property type="component" value="Unassembled WGS sequence"/>
</dbReference>
<dbReference type="RefSeq" id="WP_154378390.1">
    <property type="nucleotide sequence ID" value="NZ_WKJK01000008.1"/>
</dbReference>
<comment type="caution">
    <text evidence="2">The sequence shown here is derived from an EMBL/GenBank/DDBJ whole genome shotgun (WGS) entry which is preliminary data.</text>
</comment>
<gene>
    <name evidence="2" type="ORF">GJ699_17185</name>
</gene>
<evidence type="ECO:0000313" key="3">
    <source>
        <dbReference type="Proteomes" id="UP000433309"/>
    </source>
</evidence>
<dbReference type="EMBL" id="WKJK01000008">
    <property type="protein sequence ID" value="MRW91730.1"/>
    <property type="molecule type" value="Genomic_DNA"/>
</dbReference>
<protein>
    <submittedName>
        <fullName evidence="2">DUF2987 domain-containing protein</fullName>
    </submittedName>
</protein>
<evidence type="ECO:0000256" key="1">
    <source>
        <dbReference type="SAM" id="SignalP"/>
    </source>
</evidence>
<feature type="chain" id="PRO_5026030299" evidence="1">
    <location>
        <begin position="20"/>
        <end position="217"/>
    </location>
</feature>
<keyword evidence="3" id="KW-1185">Reference proteome</keyword>
<keyword evidence="1" id="KW-0732">Signal</keyword>
<dbReference type="Pfam" id="PF11205">
    <property type="entry name" value="DUF2987"/>
    <property type="match status" value="1"/>
</dbReference>
<dbReference type="AlphaFoldDB" id="A0A6I2L235"/>
<dbReference type="InterPro" id="IPR021370">
    <property type="entry name" value="DUF2987"/>
</dbReference>